<dbReference type="RefSeq" id="WP_094984084.1">
    <property type="nucleotide sequence ID" value="NZ_NHNI01000001.1"/>
</dbReference>
<dbReference type="EMBL" id="NHNI01000001">
    <property type="protein sequence ID" value="OZY86414.1"/>
    <property type="molecule type" value="Genomic_DNA"/>
</dbReference>
<keyword evidence="2" id="KW-1185">Reference proteome</keyword>
<evidence type="ECO:0000313" key="1">
    <source>
        <dbReference type="EMBL" id="OZY86414.1"/>
    </source>
</evidence>
<organism evidence="1 2">
    <name type="scientific">Cellvibrio mixtus</name>
    <dbReference type="NCBI Taxonomy" id="39650"/>
    <lineage>
        <taxon>Bacteria</taxon>
        <taxon>Pseudomonadati</taxon>
        <taxon>Pseudomonadota</taxon>
        <taxon>Gammaproteobacteria</taxon>
        <taxon>Cellvibrionales</taxon>
        <taxon>Cellvibrionaceae</taxon>
        <taxon>Cellvibrio</taxon>
    </lineage>
</organism>
<proteinExistence type="predicted"/>
<dbReference type="AlphaFoldDB" id="A0A266Q961"/>
<protein>
    <submittedName>
        <fullName evidence="1">Uncharacterized protein</fullName>
    </submittedName>
</protein>
<accession>A0A266Q961</accession>
<dbReference type="Proteomes" id="UP000216101">
    <property type="component" value="Unassembled WGS sequence"/>
</dbReference>
<name>A0A266Q961_9GAMM</name>
<sequence>MIYNQKSWKILRTQWWIDHLLLKFGGSRQELENIYLSRSGEATKQTSKWHGGKTVVTERIVSRFEKLIPGTSWVFYLDCFLLLDETISYKKSLKRYLDNHSITCQPPIWFFERDFCQSTPLPLDPKHQFMSEGYIDNILSTPILPVIELDNSWRLVQRADIEGFTAILALVRDAERKGNVGEHIIHISNLYRSIPALTRYEFMIARLPLLISCVLNIHKKVPASFEAIQPNTRYIQQLIGERIAIPSANLDATSFDYSVLLPCVRSTS</sequence>
<evidence type="ECO:0000313" key="2">
    <source>
        <dbReference type="Proteomes" id="UP000216101"/>
    </source>
</evidence>
<reference evidence="2" key="1">
    <citation type="submission" date="2017-05" db="EMBL/GenBank/DDBJ databases">
        <authorList>
            <person name="Barney B.M."/>
        </authorList>
    </citation>
    <scope>NUCLEOTIDE SEQUENCE [LARGE SCALE GENOMIC DNA]</scope>
    <source>
        <strain evidence="2">PSBB022</strain>
    </source>
</reference>
<gene>
    <name evidence="1" type="ORF">CBP51_05135</name>
</gene>
<comment type="caution">
    <text evidence="1">The sequence shown here is derived from an EMBL/GenBank/DDBJ whole genome shotgun (WGS) entry which is preliminary data.</text>
</comment>